<feature type="binding site" evidence="10">
    <location>
        <begin position="17"/>
        <end position="22"/>
    </location>
    <ligand>
        <name>substrate</name>
    </ligand>
</feature>
<dbReference type="Pfam" id="PF01715">
    <property type="entry name" value="IPPT"/>
    <property type="match status" value="1"/>
</dbReference>
<dbReference type="NCBIfam" id="TIGR00174">
    <property type="entry name" value="miaA"/>
    <property type="match status" value="1"/>
</dbReference>
<dbReference type="OrthoDB" id="9776390at2"/>
<dbReference type="PANTHER" id="PTHR11088:SF60">
    <property type="entry name" value="TRNA DIMETHYLALLYLTRANSFERASE"/>
    <property type="match status" value="1"/>
</dbReference>
<feature type="site" description="Interaction with substrate tRNA" evidence="10">
    <location>
        <position position="129"/>
    </location>
</feature>
<comment type="similarity">
    <text evidence="3 10 13">Belongs to the IPP transferase family.</text>
</comment>
<dbReference type="GO" id="GO:0006400">
    <property type="term" value="P:tRNA modification"/>
    <property type="evidence" value="ECO:0007669"/>
    <property type="project" value="TreeGrafter"/>
</dbReference>
<evidence type="ECO:0000256" key="10">
    <source>
        <dbReference type="HAMAP-Rule" id="MF_00185"/>
    </source>
</evidence>
<dbReference type="InterPro" id="IPR027417">
    <property type="entry name" value="P-loop_NTPase"/>
</dbReference>
<dbReference type="KEGG" id="ccot:CCAX7_38100"/>
<evidence type="ECO:0000256" key="7">
    <source>
        <dbReference type="ARBA" id="ARBA00022840"/>
    </source>
</evidence>
<comment type="subunit">
    <text evidence="10">Monomer.</text>
</comment>
<dbReference type="InterPro" id="IPR018022">
    <property type="entry name" value="IPT"/>
</dbReference>
<evidence type="ECO:0000256" key="6">
    <source>
        <dbReference type="ARBA" id="ARBA00022741"/>
    </source>
</evidence>
<comment type="catalytic activity">
    <reaction evidence="9 10 11">
        <text>adenosine(37) in tRNA + dimethylallyl diphosphate = N(6)-dimethylallyladenosine(37) in tRNA + diphosphate</text>
        <dbReference type="Rhea" id="RHEA:26482"/>
        <dbReference type="Rhea" id="RHEA-COMP:10162"/>
        <dbReference type="Rhea" id="RHEA-COMP:10375"/>
        <dbReference type="ChEBI" id="CHEBI:33019"/>
        <dbReference type="ChEBI" id="CHEBI:57623"/>
        <dbReference type="ChEBI" id="CHEBI:74411"/>
        <dbReference type="ChEBI" id="CHEBI:74415"/>
        <dbReference type="EC" id="2.5.1.75"/>
    </reaction>
</comment>
<dbReference type="EC" id="2.5.1.75" evidence="10"/>
<sequence length="317" mass="35124">MILDAQSGVKYAIVGPTGIGKTAAAVCLAPLIDAEILSADSMQVYRHMDLGTAKPTPDELAAARFHLVDVAEPDQEWTLADFQSAAEAARQEVLGRGKLPLIVGGTGLYVRAITSQLDIPTVPPDEEFRAEKRAFAEANGNEALHAELARIDPTAAARIHVNDVKRIVRALEVFHVQGETISDLHARNQETARHDPVVIVGMNYGDRRALYARIDSRVDQMVKAGFVEEVRSLLDRGYSADLKPMQALGYRHMARYLAGETNFDDAVLEMKQDTRHFARRQLIWFRGDARVQWIEVDGLGVDEIARRIEAIFKNTVS</sequence>
<dbReference type="HAMAP" id="MF_00185">
    <property type="entry name" value="IPP_trans"/>
    <property type="match status" value="1"/>
</dbReference>
<dbReference type="SUPFAM" id="SSF52540">
    <property type="entry name" value="P-loop containing nucleoside triphosphate hydrolases"/>
    <property type="match status" value="2"/>
</dbReference>
<accession>A0A402D0W3</accession>
<feature type="site" description="Interaction with substrate tRNA" evidence="10">
    <location>
        <position position="106"/>
    </location>
</feature>
<evidence type="ECO:0000256" key="4">
    <source>
        <dbReference type="ARBA" id="ARBA00022679"/>
    </source>
</evidence>
<proteinExistence type="inferred from homology"/>
<dbReference type="InterPro" id="IPR039657">
    <property type="entry name" value="Dimethylallyltransferase"/>
</dbReference>
<keyword evidence="4 10" id="KW-0808">Transferase</keyword>
<feature type="region of interest" description="Interaction with substrate tRNA" evidence="10">
    <location>
        <begin position="40"/>
        <end position="43"/>
    </location>
</feature>
<dbReference type="GO" id="GO:0052381">
    <property type="term" value="F:tRNA dimethylallyltransferase activity"/>
    <property type="evidence" value="ECO:0007669"/>
    <property type="project" value="UniProtKB-UniRule"/>
</dbReference>
<evidence type="ECO:0000256" key="3">
    <source>
        <dbReference type="ARBA" id="ARBA00005842"/>
    </source>
</evidence>
<keyword evidence="8 10" id="KW-0460">Magnesium</keyword>
<feature type="binding site" evidence="10">
    <location>
        <begin position="15"/>
        <end position="22"/>
    </location>
    <ligand>
        <name>ATP</name>
        <dbReference type="ChEBI" id="CHEBI:30616"/>
    </ligand>
</feature>
<keyword evidence="15" id="KW-1185">Reference proteome</keyword>
<evidence type="ECO:0000256" key="13">
    <source>
        <dbReference type="RuleBase" id="RU003785"/>
    </source>
</evidence>
<evidence type="ECO:0000256" key="5">
    <source>
        <dbReference type="ARBA" id="ARBA00022694"/>
    </source>
</evidence>
<dbReference type="FunCoup" id="A0A402D0W3">
    <property type="interactions" value="504"/>
</dbReference>
<dbReference type="EMBL" id="AP025739">
    <property type="protein sequence ID" value="BDI31759.1"/>
    <property type="molecule type" value="Genomic_DNA"/>
</dbReference>
<dbReference type="Proteomes" id="UP000287394">
    <property type="component" value="Chromosome"/>
</dbReference>
<evidence type="ECO:0000256" key="1">
    <source>
        <dbReference type="ARBA" id="ARBA00001946"/>
    </source>
</evidence>
<protein>
    <recommendedName>
        <fullName evidence="10">tRNA dimethylallyltransferase</fullName>
        <ecNumber evidence="10">2.5.1.75</ecNumber>
    </recommendedName>
    <alternativeName>
        <fullName evidence="10">Dimethylallyl diphosphate:tRNA dimethylallyltransferase</fullName>
        <shortName evidence="10">DMAPP:tRNA dimethylallyltransferase</shortName>
        <shortName evidence="10">DMATase</shortName>
    </alternativeName>
    <alternativeName>
        <fullName evidence="10">Isopentenyl-diphosphate:tRNA isopentenyltransferase</fullName>
        <shortName evidence="10">IPP transferase</shortName>
        <shortName evidence="10">IPPT</shortName>
        <shortName evidence="10">IPTase</shortName>
    </alternativeName>
</protein>
<evidence type="ECO:0000256" key="8">
    <source>
        <dbReference type="ARBA" id="ARBA00022842"/>
    </source>
</evidence>
<comment type="function">
    <text evidence="2 10 12">Catalyzes the transfer of a dimethylallyl group onto the adenine at position 37 in tRNAs that read codons beginning with uridine, leading to the formation of N6-(dimethylallyl)adenosine (i(6)A).</text>
</comment>
<name>A0A402D0W3_9BACT</name>
<evidence type="ECO:0000256" key="11">
    <source>
        <dbReference type="RuleBase" id="RU003783"/>
    </source>
</evidence>
<dbReference type="GO" id="GO:0005524">
    <property type="term" value="F:ATP binding"/>
    <property type="evidence" value="ECO:0007669"/>
    <property type="project" value="UniProtKB-UniRule"/>
</dbReference>
<evidence type="ECO:0000313" key="14">
    <source>
        <dbReference type="EMBL" id="BDI31759.1"/>
    </source>
</evidence>
<dbReference type="AlphaFoldDB" id="A0A402D0W3"/>
<evidence type="ECO:0000256" key="9">
    <source>
        <dbReference type="ARBA" id="ARBA00049563"/>
    </source>
</evidence>
<evidence type="ECO:0000313" key="15">
    <source>
        <dbReference type="Proteomes" id="UP000287394"/>
    </source>
</evidence>
<dbReference type="Gene3D" id="1.10.20.140">
    <property type="match status" value="1"/>
</dbReference>
<keyword evidence="6 10" id="KW-0547">Nucleotide-binding</keyword>
<dbReference type="Gene3D" id="3.40.50.300">
    <property type="entry name" value="P-loop containing nucleotide triphosphate hydrolases"/>
    <property type="match status" value="1"/>
</dbReference>
<comment type="cofactor">
    <cofactor evidence="1 10">
        <name>Mg(2+)</name>
        <dbReference type="ChEBI" id="CHEBI:18420"/>
    </cofactor>
</comment>
<evidence type="ECO:0000256" key="12">
    <source>
        <dbReference type="RuleBase" id="RU003784"/>
    </source>
</evidence>
<comment type="caution">
    <text evidence="10">Lacks conserved residue(s) required for the propagation of feature annotation.</text>
</comment>
<dbReference type="PANTHER" id="PTHR11088">
    <property type="entry name" value="TRNA DIMETHYLALLYLTRANSFERASE"/>
    <property type="match status" value="1"/>
</dbReference>
<dbReference type="RefSeq" id="WP_119323199.1">
    <property type="nucleotide sequence ID" value="NZ_AP025739.1"/>
</dbReference>
<gene>
    <name evidence="10 14" type="primary">miaA</name>
    <name evidence="14" type="ORF">CCAX7_38100</name>
</gene>
<dbReference type="FunFam" id="1.10.20.140:FF:000001">
    <property type="entry name" value="tRNA dimethylallyltransferase"/>
    <property type="match status" value="1"/>
</dbReference>
<reference evidence="14 15" key="1">
    <citation type="journal article" date="2019" name="Int. J. Syst. Evol. Microbiol.">
        <title>Capsulimonas corticalis gen. nov., sp. nov., an aerobic capsulated bacterium, of a novel bacterial order, Capsulimonadales ord. nov., of the class Armatimonadia of the phylum Armatimonadetes.</title>
        <authorList>
            <person name="Li J."/>
            <person name="Kudo C."/>
            <person name="Tonouchi A."/>
        </authorList>
    </citation>
    <scope>NUCLEOTIDE SEQUENCE [LARGE SCALE GENOMIC DNA]</scope>
    <source>
        <strain evidence="14 15">AX-7</strain>
    </source>
</reference>
<evidence type="ECO:0000256" key="2">
    <source>
        <dbReference type="ARBA" id="ARBA00003213"/>
    </source>
</evidence>
<keyword evidence="5 10" id="KW-0819">tRNA processing</keyword>
<organism evidence="14 15">
    <name type="scientific">Capsulimonas corticalis</name>
    <dbReference type="NCBI Taxonomy" id="2219043"/>
    <lineage>
        <taxon>Bacteria</taxon>
        <taxon>Bacillati</taxon>
        <taxon>Armatimonadota</taxon>
        <taxon>Armatimonadia</taxon>
        <taxon>Capsulimonadales</taxon>
        <taxon>Capsulimonadaceae</taxon>
        <taxon>Capsulimonas</taxon>
    </lineage>
</organism>
<keyword evidence="7 10" id="KW-0067">ATP-binding</keyword>